<comment type="caution">
    <text evidence="1">The sequence shown here is derived from an EMBL/GenBank/DDBJ whole genome shotgun (WGS) entry which is preliminary data.</text>
</comment>
<organism evidence="1 2">
    <name type="scientific">Ameca splendens</name>
    <dbReference type="NCBI Taxonomy" id="208324"/>
    <lineage>
        <taxon>Eukaryota</taxon>
        <taxon>Metazoa</taxon>
        <taxon>Chordata</taxon>
        <taxon>Craniata</taxon>
        <taxon>Vertebrata</taxon>
        <taxon>Euteleostomi</taxon>
        <taxon>Actinopterygii</taxon>
        <taxon>Neopterygii</taxon>
        <taxon>Teleostei</taxon>
        <taxon>Neoteleostei</taxon>
        <taxon>Acanthomorphata</taxon>
        <taxon>Ovalentaria</taxon>
        <taxon>Atherinomorphae</taxon>
        <taxon>Cyprinodontiformes</taxon>
        <taxon>Goodeidae</taxon>
        <taxon>Ameca</taxon>
    </lineage>
</organism>
<accession>A0ABV0YP97</accession>
<reference evidence="1 2" key="1">
    <citation type="submission" date="2021-06" db="EMBL/GenBank/DDBJ databases">
        <authorList>
            <person name="Palmer J.M."/>
        </authorList>
    </citation>
    <scope>NUCLEOTIDE SEQUENCE [LARGE SCALE GENOMIC DNA]</scope>
    <source>
        <strain evidence="1 2">AS_MEX2019</strain>
        <tissue evidence="1">Muscle</tissue>
    </source>
</reference>
<gene>
    <name evidence="1" type="ORF">AMECASPLE_016932</name>
</gene>
<sequence>MENPDLLEKNVLCSEETKIGQCAKNDKFGGVKRKALKTLPSFKHHPKQTPSNHDRKPQINVIFMFMMSDCDLLPELYLLVCCHFKKNRSNMIRAITQKASTCLAGAKCRLINRIIRS</sequence>
<evidence type="ECO:0000313" key="2">
    <source>
        <dbReference type="Proteomes" id="UP001469553"/>
    </source>
</evidence>
<protein>
    <submittedName>
        <fullName evidence="1">Uncharacterized protein</fullName>
    </submittedName>
</protein>
<proteinExistence type="predicted"/>
<name>A0ABV0YP97_9TELE</name>
<keyword evidence="2" id="KW-1185">Reference proteome</keyword>
<evidence type="ECO:0000313" key="1">
    <source>
        <dbReference type="EMBL" id="MEQ2295679.1"/>
    </source>
</evidence>
<dbReference type="Proteomes" id="UP001469553">
    <property type="component" value="Unassembled WGS sequence"/>
</dbReference>
<dbReference type="EMBL" id="JAHRIP010038870">
    <property type="protein sequence ID" value="MEQ2295679.1"/>
    <property type="molecule type" value="Genomic_DNA"/>
</dbReference>